<dbReference type="InterPro" id="IPR022385">
    <property type="entry name" value="Rhs_assc_core"/>
</dbReference>
<dbReference type="AlphaFoldDB" id="A0A9X4S813"/>
<keyword evidence="1" id="KW-0677">Repeat</keyword>
<dbReference type="PANTHER" id="PTHR32305">
    <property type="match status" value="1"/>
</dbReference>
<dbReference type="EMBL" id="AOGK01000004">
    <property type="protein sequence ID" value="MDG5974810.1"/>
    <property type="molecule type" value="Genomic_DNA"/>
</dbReference>
<name>A0A9X4S813_9BURK</name>
<gene>
    <name evidence="4" type="ORF">H010_06065</name>
</gene>
<evidence type="ECO:0000256" key="2">
    <source>
        <dbReference type="SAM" id="MobiDB-lite"/>
    </source>
</evidence>
<dbReference type="Proteomes" id="UP001152876">
    <property type="component" value="Unassembled WGS sequence"/>
</dbReference>
<sequence>MITRVASFEYDAAGMLIKEVIEPDSPDHCLQTTHGYNAQGNPISTSTSACAGASGHAISSAGVARTTTKDYVAQTVTIDGVSYATPAGVFATSSTNALNQSESYEHDPRYGKMTKLIGPNGGITTWAYDSFGRKTRENRADGTYTVWEYKLCQVAGQALDPVCAKPVSGESFTHAQEWYVQELSYGNNGVALAAAQYQIHDTLGRVVRVRSDSFMAEGNAGNRYPSIQDTIYNALGQTAQQSIAYLLVASGSSGDSELMAPAWLQPGSSPRWSSYEYDQLGRVIKETRPDGNGGTAVLQTAYNGLETVTTNALGQVKKTYRNATGQAERVEDAQGQTVLYGYDALGQLTQTNAAGSITKLSYDLRGRKTSMQDPAMGRWDYAYNAFGELVWQQDSLSQAVTIAYDPLGRMTDRIEPDLISHWYYDKKVDGSSCGAGIGKLCEATANNGYRRQHTYDAMGRPTSTSNVLDNATQPAVVTQVYDSVTGRLKEQTWPSGYKALYEYTEAGASWSAGHLWRVRGMDGATQNALWQAKDKDPQGRLVRYQGGNGVVTQRDIEAATGKVNGIQATLNGQAEGNVLKHSYGYDSLGNLLTRSDANTGVAESFSYDTLNRLSLTATLGGGLENQQQVQVLYDARGNIKYKSDVGYYHYDGDRPNRLTAITTTQENWGGAVGTVTAPNAGTKALAYAFDDYLPGVRNINLGQGDVALGNGNLMYTVSQDQAGGAHTVRWEAYTSFNMIREMRFGNLNAPSDPTNATADRTVAFVYGPEHQRLRQTITLTSNAPSHMEAGTTWYMNGPDSLGLSYEKEVKANGLIEHKHYLSAGGESFALHTQREGALGGKPAKAVSYFHNDHLGSLAAISNEAGVVVERLAYDPWGKRRFSDGNKDSNDTLTSTVTDRGYTMHEHMDEMGMINMNGRVFDPAIGRFLTADPHVTFPYDLQSFNRYGYVLNNPLGFTDPTGFDLDGDAGVSEGQQYANENYSSETGWADDLPSSSSFLDDYNASHPSPSPVGQNQVVNPVTSPAGSNELGEPDEPLEVKKPEKKKERRASTVGSLFSVLDNGIRFVANEATFGWADKAEDAMDNGAVGLGLGHLLGGVALGTVGGVENIGLKVATRLFGAAKETTTLYRAVSKAELNDIAANGLRVTEGGYETGKLFATSLEDAAKFGKNNFKLDGIQNYLVKVDVPKSVMDAAHSFTADSMKAVSIAADQLNALKATFINYSPRVK</sequence>
<feature type="compositionally biased region" description="Polar residues" evidence="2">
    <location>
        <begin position="1004"/>
        <end position="1025"/>
    </location>
</feature>
<dbReference type="NCBIfam" id="TIGR03696">
    <property type="entry name" value="Rhs_assc_core"/>
    <property type="match status" value="1"/>
</dbReference>
<dbReference type="Pfam" id="PF25023">
    <property type="entry name" value="TEN_YD-shell"/>
    <property type="match status" value="1"/>
</dbReference>
<dbReference type="InterPro" id="IPR050708">
    <property type="entry name" value="T6SS_VgrG/RHS"/>
</dbReference>
<feature type="domain" description="Teneurin-like YD-shell" evidence="3">
    <location>
        <begin position="848"/>
        <end position="953"/>
    </location>
</feature>
<dbReference type="InterPro" id="IPR006530">
    <property type="entry name" value="YD"/>
</dbReference>
<protein>
    <recommendedName>
        <fullName evidence="3">Teneurin-like YD-shell domain-containing protein</fullName>
    </recommendedName>
</protein>
<dbReference type="Gene3D" id="2.180.10.10">
    <property type="entry name" value="RHS repeat-associated core"/>
    <property type="match status" value="3"/>
</dbReference>
<comment type="caution">
    <text evidence="4">The sequence shown here is derived from an EMBL/GenBank/DDBJ whole genome shotgun (WGS) entry which is preliminary data.</text>
</comment>
<dbReference type="NCBIfam" id="TIGR01643">
    <property type="entry name" value="YD_repeat_2x"/>
    <property type="match status" value="1"/>
</dbReference>
<accession>A0A9X4S813</accession>
<evidence type="ECO:0000259" key="3">
    <source>
        <dbReference type="Pfam" id="PF25023"/>
    </source>
</evidence>
<evidence type="ECO:0000313" key="4">
    <source>
        <dbReference type="EMBL" id="MDG5974810.1"/>
    </source>
</evidence>
<dbReference type="Pfam" id="PF05593">
    <property type="entry name" value="RHS_repeat"/>
    <property type="match status" value="1"/>
</dbReference>
<proteinExistence type="predicted"/>
<feature type="region of interest" description="Disordered" evidence="2">
    <location>
        <begin position="997"/>
        <end position="1051"/>
    </location>
</feature>
<dbReference type="InterPro" id="IPR031325">
    <property type="entry name" value="RHS_repeat"/>
</dbReference>
<dbReference type="PANTHER" id="PTHR32305:SF15">
    <property type="entry name" value="PROTEIN RHSA-RELATED"/>
    <property type="match status" value="1"/>
</dbReference>
<keyword evidence="5" id="KW-1185">Reference proteome</keyword>
<evidence type="ECO:0000256" key="1">
    <source>
        <dbReference type="ARBA" id="ARBA00022737"/>
    </source>
</evidence>
<evidence type="ECO:0000313" key="5">
    <source>
        <dbReference type="Proteomes" id="UP001152876"/>
    </source>
</evidence>
<organism evidence="4 5">
    <name type="scientific">Hydrogenophaga taeniospiralis CCUG 15921</name>
    <dbReference type="NCBI Taxonomy" id="1281780"/>
    <lineage>
        <taxon>Bacteria</taxon>
        <taxon>Pseudomonadati</taxon>
        <taxon>Pseudomonadota</taxon>
        <taxon>Betaproteobacteria</taxon>
        <taxon>Burkholderiales</taxon>
        <taxon>Comamonadaceae</taxon>
        <taxon>Hydrogenophaga</taxon>
    </lineage>
</organism>
<dbReference type="InterPro" id="IPR056823">
    <property type="entry name" value="TEN-like_YD-shell"/>
</dbReference>
<reference evidence="4" key="1">
    <citation type="submission" date="2013-01" db="EMBL/GenBank/DDBJ databases">
        <title>Genome draft of Hydrogenophaga taeniospiralis 2K1.</title>
        <authorList>
            <person name="Gomila M."/>
            <person name="Lalucat J."/>
        </authorList>
    </citation>
    <scope>NUCLEOTIDE SEQUENCE</scope>
    <source>
        <strain evidence="4">CCUG 15921</strain>
    </source>
</reference>